<protein>
    <submittedName>
        <fullName evidence="1">Uncharacterized protein</fullName>
    </submittedName>
</protein>
<reference evidence="1 2" key="1">
    <citation type="journal article" date="2016" name="Nat. Commun.">
        <title>Extremotolerant tardigrade genome and improved radiotolerance of human cultured cells by tardigrade-unique protein.</title>
        <authorList>
            <person name="Hashimoto T."/>
            <person name="Horikawa D.D."/>
            <person name="Saito Y."/>
            <person name="Kuwahara H."/>
            <person name="Kozuka-Hata H."/>
            <person name="Shin-I T."/>
            <person name="Minakuchi Y."/>
            <person name="Ohishi K."/>
            <person name="Motoyama A."/>
            <person name="Aizu T."/>
            <person name="Enomoto A."/>
            <person name="Kondo K."/>
            <person name="Tanaka S."/>
            <person name="Hara Y."/>
            <person name="Koshikawa S."/>
            <person name="Sagara H."/>
            <person name="Miura T."/>
            <person name="Yokobori S."/>
            <person name="Miyagawa K."/>
            <person name="Suzuki Y."/>
            <person name="Kubo T."/>
            <person name="Oyama M."/>
            <person name="Kohara Y."/>
            <person name="Fujiyama A."/>
            <person name="Arakawa K."/>
            <person name="Katayama T."/>
            <person name="Toyoda A."/>
            <person name="Kunieda T."/>
        </authorList>
    </citation>
    <scope>NUCLEOTIDE SEQUENCE [LARGE SCALE GENOMIC DNA]</scope>
    <source>
        <strain evidence="1 2">YOKOZUNA-1</strain>
    </source>
</reference>
<comment type="caution">
    <text evidence="1">The sequence shown here is derived from an EMBL/GenBank/DDBJ whole genome shotgun (WGS) entry which is preliminary data.</text>
</comment>
<keyword evidence="2" id="KW-1185">Reference proteome</keyword>
<proteinExistence type="predicted"/>
<organism evidence="1 2">
    <name type="scientific">Ramazzottius varieornatus</name>
    <name type="common">Water bear</name>
    <name type="synonym">Tardigrade</name>
    <dbReference type="NCBI Taxonomy" id="947166"/>
    <lineage>
        <taxon>Eukaryota</taxon>
        <taxon>Metazoa</taxon>
        <taxon>Ecdysozoa</taxon>
        <taxon>Tardigrada</taxon>
        <taxon>Eutardigrada</taxon>
        <taxon>Parachela</taxon>
        <taxon>Hypsibioidea</taxon>
        <taxon>Ramazzottiidae</taxon>
        <taxon>Ramazzottius</taxon>
    </lineage>
</organism>
<gene>
    <name evidence="1" type="primary">RvY_11409-1</name>
    <name evidence="1" type="synonym">RvY_11409.1</name>
    <name evidence="1" type="ORF">RvY_11409</name>
</gene>
<accession>A0A1D1VG29</accession>
<evidence type="ECO:0000313" key="2">
    <source>
        <dbReference type="Proteomes" id="UP000186922"/>
    </source>
</evidence>
<dbReference type="EMBL" id="BDGG01000006">
    <property type="protein sequence ID" value="GAV00582.1"/>
    <property type="molecule type" value="Genomic_DNA"/>
</dbReference>
<sequence length="57" mass="5834">MNFPFNLFGGMNGGYAHYHMPGLTAGIPTGLPLGLPLGLPMGPPPSIPLMGALATTR</sequence>
<evidence type="ECO:0000313" key="1">
    <source>
        <dbReference type="EMBL" id="GAV00582.1"/>
    </source>
</evidence>
<name>A0A1D1VG29_RAMVA</name>
<dbReference type="AlphaFoldDB" id="A0A1D1VG29"/>
<dbReference type="Proteomes" id="UP000186922">
    <property type="component" value="Unassembled WGS sequence"/>
</dbReference>